<organism evidence="3 4">
    <name type="scientific">Actinoallomurus vinaceus</name>
    <dbReference type="NCBI Taxonomy" id="1080074"/>
    <lineage>
        <taxon>Bacteria</taxon>
        <taxon>Bacillati</taxon>
        <taxon>Actinomycetota</taxon>
        <taxon>Actinomycetes</taxon>
        <taxon>Streptosporangiales</taxon>
        <taxon>Thermomonosporaceae</taxon>
        <taxon>Actinoallomurus</taxon>
    </lineage>
</organism>
<keyword evidence="4" id="KW-1185">Reference proteome</keyword>
<name>A0ABP8U1N8_9ACTN</name>
<dbReference type="InterPro" id="IPR020843">
    <property type="entry name" value="ER"/>
</dbReference>
<dbReference type="SUPFAM" id="SSF50129">
    <property type="entry name" value="GroES-like"/>
    <property type="match status" value="1"/>
</dbReference>
<sequence length="341" mass="37458">MGEKNRYWRLTRRPIGDDYASALDLVEEETPDLVDGDVLIRNTYLSLDAGTRMWMTAREDSYSPPTPLGCPVIGMVLGEVIASRHPDFREGDLVRAYGQWSDFSVSRPDETYVERVSRRLDDVRQHLAVFGPNGWTGYLGVAEYGAAKAGDTFVVSAASGVTGALAGQVAARLGCRVIGITGSAEKAAWITEDWGFDAAVNRQDGDVAEQLRTLCPDGIDLYFDNVGGEILDAALENMALFGRVAICGLLTSYGEEGPIPGPYKFDQVLMKRLNFTGFFSPDFYHRGPDVNRRLRPWYEAGDLRMTFDVTDGLENTLTAYSRLLSGAKIGKSLVRLGNAND</sequence>
<dbReference type="SUPFAM" id="SSF51735">
    <property type="entry name" value="NAD(P)-binding Rossmann-fold domains"/>
    <property type="match status" value="1"/>
</dbReference>
<reference evidence="4" key="1">
    <citation type="journal article" date="2019" name="Int. J. Syst. Evol. Microbiol.">
        <title>The Global Catalogue of Microorganisms (GCM) 10K type strain sequencing project: providing services to taxonomists for standard genome sequencing and annotation.</title>
        <authorList>
            <consortium name="The Broad Institute Genomics Platform"/>
            <consortium name="The Broad Institute Genome Sequencing Center for Infectious Disease"/>
            <person name="Wu L."/>
            <person name="Ma J."/>
        </authorList>
    </citation>
    <scope>NUCLEOTIDE SEQUENCE [LARGE SCALE GENOMIC DNA]</scope>
    <source>
        <strain evidence="4">JCM 17939</strain>
    </source>
</reference>
<comment type="caution">
    <text evidence="3">The sequence shown here is derived from an EMBL/GenBank/DDBJ whole genome shotgun (WGS) entry which is preliminary data.</text>
</comment>
<dbReference type="Gene3D" id="3.90.180.10">
    <property type="entry name" value="Medium-chain alcohol dehydrogenases, catalytic domain"/>
    <property type="match status" value="1"/>
</dbReference>
<evidence type="ECO:0000313" key="4">
    <source>
        <dbReference type="Proteomes" id="UP001501442"/>
    </source>
</evidence>
<dbReference type="InterPro" id="IPR036291">
    <property type="entry name" value="NAD(P)-bd_dom_sf"/>
</dbReference>
<dbReference type="EMBL" id="BAABHK010000001">
    <property type="protein sequence ID" value="GAA4621767.1"/>
    <property type="molecule type" value="Genomic_DNA"/>
</dbReference>
<dbReference type="InterPro" id="IPR041694">
    <property type="entry name" value="ADH_N_2"/>
</dbReference>
<dbReference type="SMART" id="SM00829">
    <property type="entry name" value="PKS_ER"/>
    <property type="match status" value="1"/>
</dbReference>
<dbReference type="Pfam" id="PF00107">
    <property type="entry name" value="ADH_zinc_N"/>
    <property type="match status" value="1"/>
</dbReference>
<feature type="domain" description="Enoyl reductase (ER)" evidence="2">
    <location>
        <begin position="16"/>
        <end position="334"/>
    </location>
</feature>
<evidence type="ECO:0000313" key="3">
    <source>
        <dbReference type="EMBL" id="GAA4621767.1"/>
    </source>
</evidence>
<proteinExistence type="predicted"/>
<dbReference type="PANTHER" id="PTHR43205:SF7">
    <property type="entry name" value="PROSTAGLANDIN REDUCTASE 1"/>
    <property type="match status" value="1"/>
</dbReference>
<dbReference type="CDD" id="cd05288">
    <property type="entry name" value="PGDH"/>
    <property type="match status" value="1"/>
</dbReference>
<keyword evidence="1" id="KW-0560">Oxidoreductase</keyword>
<accession>A0ABP8U1N8</accession>
<dbReference type="InterPro" id="IPR013149">
    <property type="entry name" value="ADH-like_C"/>
</dbReference>
<evidence type="ECO:0000259" key="2">
    <source>
        <dbReference type="SMART" id="SM00829"/>
    </source>
</evidence>
<dbReference type="InterPro" id="IPR045010">
    <property type="entry name" value="MDR_fam"/>
</dbReference>
<dbReference type="Proteomes" id="UP001501442">
    <property type="component" value="Unassembled WGS sequence"/>
</dbReference>
<dbReference type="InterPro" id="IPR011032">
    <property type="entry name" value="GroES-like_sf"/>
</dbReference>
<dbReference type="Gene3D" id="3.40.50.720">
    <property type="entry name" value="NAD(P)-binding Rossmann-like Domain"/>
    <property type="match status" value="1"/>
</dbReference>
<protein>
    <submittedName>
        <fullName evidence="3">NADP-dependent oxidoreductase</fullName>
    </submittedName>
</protein>
<dbReference type="PANTHER" id="PTHR43205">
    <property type="entry name" value="PROSTAGLANDIN REDUCTASE"/>
    <property type="match status" value="1"/>
</dbReference>
<gene>
    <name evidence="3" type="ORF">GCM10023196_011350</name>
</gene>
<dbReference type="Pfam" id="PF16884">
    <property type="entry name" value="ADH_N_2"/>
    <property type="match status" value="1"/>
</dbReference>
<dbReference type="RefSeq" id="WP_345429531.1">
    <property type="nucleotide sequence ID" value="NZ_BAABHK010000001.1"/>
</dbReference>
<evidence type="ECO:0000256" key="1">
    <source>
        <dbReference type="ARBA" id="ARBA00023002"/>
    </source>
</evidence>